<organism evidence="1 2">
    <name type="scientific">Chlorobaculum tepidum (strain ATCC 49652 / DSM 12025 / NBRC 103806 / TLS)</name>
    <name type="common">Chlorobium tepidum</name>
    <dbReference type="NCBI Taxonomy" id="194439"/>
    <lineage>
        <taxon>Bacteria</taxon>
        <taxon>Pseudomonadati</taxon>
        <taxon>Chlorobiota</taxon>
        <taxon>Chlorobiia</taxon>
        <taxon>Chlorobiales</taxon>
        <taxon>Chlorobiaceae</taxon>
        <taxon>Chlorobaculum</taxon>
    </lineage>
</organism>
<dbReference type="KEGG" id="cte:CT0475"/>
<dbReference type="EnsemblBacteria" id="AAM71717">
    <property type="protein sequence ID" value="AAM71717"/>
    <property type="gene ID" value="CT0475"/>
</dbReference>
<dbReference type="AlphaFoldDB" id="Q8KF57"/>
<proteinExistence type="predicted"/>
<gene>
    <name evidence="1" type="ordered locus">CT0475</name>
</gene>
<name>Q8KF57_CHLTE</name>
<dbReference type="EMBL" id="AE006470">
    <property type="protein sequence ID" value="AAM71717.1"/>
    <property type="molecule type" value="Genomic_DNA"/>
</dbReference>
<sequence length="67" mass="7885">MEKKAVQTSKKGQHVFFLRSSRRIIPSSVAFTFVPCFPAESHSNPHITSNRKNNVQDCFRYFFSRKY</sequence>
<evidence type="ECO:0000313" key="2">
    <source>
        <dbReference type="Proteomes" id="UP000001007"/>
    </source>
</evidence>
<reference evidence="1 2" key="1">
    <citation type="journal article" date="2002" name="Proc. Natl. Acad. Sci. U.S.A.">
        <title>The complete genome sequence of Chlorobium tepidum TLS, a photosynthetic, anaerobic, green-sulfur bacterium.</title>
        <authorList>
            <person name="Eisen J.A."/>
            <person name="Nelson K.E."/>
            <person name="Paulsen I.T."/>
            <person name="Heidelberg J.F."/>
            <person name="Wu M."/>
            <person name="Dodson R.J."/>
            <person name="Deboy R."/>
            <person name="Gwinn M.L."/>
            <person name="Nelson W.C."/>
            <person name="Haft D.H."/>
            <person name="Hickey E.K."/>
            <person name="Peterson J.D."/>
            <person name="Durkin A.S."/>
            <person name="Kolonay J.L."/>
            <person name="Yang F."/>
            <person name="Holt I."/>
            <person name="Umayam L.A."/>
            <person name="Mason T."/>
            <person name="Brenner M."/>
            <person name="Shea T.P."/>
            <person name="Parksey D."/>
            <person name="Nierman W.C."/>
            <person name="Feldblyum T.V."/>
            <person name="Hansen C.L."/>
            <person name="Craven M.B."/>
            <person name="Radune D."/>
            <person name="Vamathevan J."/>
            <person name="Khouri H."/>
            <person name="White O."/>
            <person name="Gruber T.M."/>
            <person name="Ketchum K.A."/>
            <person name="Venter J.C."/>
            <person name="Tettelin H."/>
            <person name="Bryant D.A."/>
            <person name="Fraser C.M."/>
        </authorList>
    </citation>
    <scope>NUCLEOTIDE SEQUENCE [LARGE SCALE GENOMIC DNA]</scope>
    <source>
        <strain evidence="2">ATCC 49652 / DSM 12025 / NBRC 103806 / TLS</strain>
    </source>
</reference>
<dbReference type="STRING" id="194439.CT0475"/>
<protein>
    <submittedName>
        <fullName evidence="1">Uncharacterized protein</fullName>
    </submittedName>
</protein>
<evidence type="ECO:0000313" key="1">
    <source>
        <dbReference type="EMBL" id="AAM71717.1"/>
    </source>
</evidence>
<dbReference type="Proteomes" id="UP000001007">
    <property type="component" value="Chromosome"/>
</dbReference>
<accession>Q8KF57</accession>
<keyword evidence="2" id="KW-1185">Reference proteome</keyword>
<dbReference type="HOGENOM" id="CLU_2804646_0_0_10"/>